<gene>
    <name evidence="1" type="ORF">BJ138DRAFT_547842</name>
</gene>
<name>A0ACB8AM27_9AGAM</name>
<evidence type="ECO:0000313" key="2">
    <source>
        <dbReference type="Proteomes" id="UP000790377"/>
    </source>
</evidence>
<dbReference type="EMBL" id="MU267624">
    <property type="protein sequence ID" value="KAH7913783.1"/>
    <property type="molecule type" value="Genomic_DNA"/>
</dbReference>
<proteinExistence type="predicted"/>
<dbReference type="Proteomes" id="UP000790377">
    <property type="component" value="Unassembled WGS sequence"/>
</dbReference>
<organism evidence="1 2">
    <name type="scientific">Hygrophoropsis aurantiaca</name>
    <dbReference type="NCBI Taxonomy" id="72124"/>
    <lineage>
        <taxon>Eukaryota</taxon>
        <taxon>Fungi</taxon>
        <taxon>Dikarya</taxon>
        <taxon>Basidiomycota</taxon>
        <taxon>Agaricomycotina</taxon>
        <taxon>Agaricomycetes</taxon>
        <taxon>Agaricomycetidae</taxon>
        <taxon>Boletales</taxon>
        <taxon>Coniophorineae</taxon>
        <taxon>Hygrophoropsidaceae</taxon>
        <taxon>Hygrophoropsis</taxon>
    </lineage>
</organism>
<comment type="caution">
    <text evidence="1">The sequence shown here is derived from an EMBL/GenBank/DDBJ whole genome shotgun (WGS) entry which is preliminary data.</text>
</comment>
<evidence type="ECO:0000313" key="1">
    <source>
        <dbReference type="EMBL" id="KAH7913783.1"/>
    </source>
</evidence>
<keyword evidence="2" id="KW-1185">Reference proteome</keyword>
<sequence>MTSQRILDSGVDNSAFLLHEVPSLIALIVSLMMYGITLGQYLYYRHNFPSDKGRIKYFVLFLFTINTLHMYGSIADEWELLISCHHNSSPTCFKMSQWQSNVSLSCASYYAECHWDHYYYQMTLFLSFVVPFVVQSFYAYRIWIISGRNKIISGAIYTLAAIQMITGCVFMILLLFPSLVWFPMMMLCAPVAGIIADLLISISIYFYLRPNRFGVRS</sequence>
<accession>A0ACB8AM27</accession>
<reference evidence="1" key="1">
    <citation type="journal article" date="2021" name="New Phytol.">
        <title>Evolutionary innovations through gain and loss of genes in the ectomycorrhizal Boletales.</title>
        <authorList>
            <person name="Wu G."/>
            <person name="Miyauchi S."/>
            <person name="Morin E."/>
            <person name="Kuo A."/>
            <person name="Drula E."/>
            <person name="Varga T."/>
            <person name="Kohler A."/>
            <person name="Feng B."/>
            <person name="Cao Y."/>
            <person name="Lipzen A."/>
            <person name="Daum C."/>
            <person name="Hundley H."/>
            <person name="Pangilinan J."/>
            <person name="Johnson J."/>
            <person name="Barry K."/>
            <person name="LaButti K."/>
            <person name="Ng V."/>
            <person name="Ahrendt S."/>
            <person name="Min B."/>
            <person name="Choi I.G."/>
            <person name="Park H."/>
            <person name="Plett J.M."/>
            <person name="Magnuson J."/>
            <person name="Spatafora J.W."/>
            <person name="Nagy L.G."/>
            <person name="Henrissat B."/>
            <person name="Grigoriev I.V."/>
            <person name="Yang Z.L."/>
            <person name="Xu J."/>
            <person name="Martin F.M."/>
        </authorList>
    </citation>
    <scope>NUCLEOTIDE SEQUENCE</scope>
    <source>
        <strain evidence="1">ATCC 28755</strain>
    </source>
</reference>
<protein>
    <submittedName>
        <fullName evidence="1">Uncharacterized protein</fullName>
    </submittedName>
</protein>